<dbReference type="STRING" id="156892.BM477_02005"/>
<sequence>MRIYIPASLTVLSATRIEPGLAYAVTPRILALGEEYGYGELECEELASDYAAMASVVLEGNDWLGRRMVVAAEVEPDQVSDADAEDFGSIQLLSPVCWKQVASILIDDEGVETLVTQTAQGDESAWEELSETSLAWYDASERMRIIRTFQQS</sequence>
<dbReference type="Pfam" id="PF21853">
    <property type="entry name" value="DUF6912"/>
    <property type="match status" value="1"/>
</dbReference>
<accession>A0A1Q5PS01</accession>
<dbReference type="RefSeq" id="WP_075361015.1">
    <property type="nucleotide sequence ID" value="NZ_MPDM01000002.1"/>
</dbReference>
<dbReference type="EMBL" id="MPDM01000002">
    <property type="protein sequence ID" value="OKL50190.1"/>
    <property type="molecule type" value="Genomic_DNA"/>
</dbReference>
<dbReference type="InterPro" id="IPR054206">
    <property type="entry name" value="DUF6912"/>
</dbReference>
<evidence type="ECO:0000313" key="2">
    <source>
        <dbReference type="Proteomes" id="UP000186465"/>
    </source>
</evidence>
<dbReference type="Proteomes" id="UP000186465">
    <property type="component" value="Unassembled WGS sequence"/>
</dbReference>
<dbReference type="AlphaFoldDB" id="A0A1Q5PS01"/>
<keyword evidence="2" id="KW-1185">Reference proteome</keyword>
<comment type="caution">
    <text evidence="1">The sequence shown here is derived from an EMBL/GenBank/DDBJ whole genome shotgun (WGS) entry which is preliminary data.</text>
</comment>
<organism evidence="1 2">
    <name type="scientific">Boudabousia marimammalium</name>
    <dbReference type="NCBI Taxonomy" id="156892"/>
    <lineage>
        <taxon>Bacteria</taxon>
        <taxon>Bacillati</taxon>
        <taxon>Actinomycetota</taxon>
        <taxon>Actinomycetes</taxon>
        <taxon>Actinomycetales</taxon>
        <taxon>Actinomycetaceae</taxon>
        <taxon>Boudabousia</taxon>
    </lineage>
</organism>
<evidence type="ECO:0000313" key="1">
    <source>
        <dbReference type="EMBL" id="OKL50190.1"/>
    </source>
</evidence>
<reference evidence="2" key="1">
    <citation type="submission" date="2016-11" db="EMBL/GenBank/DDBJ databases">
        <title>Actinomyces gypaetusis sp. nov. isolated from Gypaetus barbatus in Qinghai Tibet Plateau China.</title>
        <authorList>
            <person name="Meng X."/>
        </authorList>
    </citation>
    <scope>NUCLEOTIDE SEQUENCE [LARGE SCALE GENOMIC DNA]</scope>
    <source>
        <strain evidence="2">DSM 15383</strain>
    </source>
</reference>
<gene>
    <name evidence="1" type="ORF">BM477_02005</name>
</gene>
<proteinExistence type="predicted"/>
<protein>
    <submittedName>
        <fullName evidence="1">Uncharacterized protein</fullName>
    </submittedName>
</protein>
<name>A0A1Q5PS01_9ACTO</name>
<dbReference type="OrthoDB" id="3253180at2"/>